<proteinExistence type="predicted"/>
<reference evidence="2 3" key="1">
    <citation type="journal article" date="2021" name="BMC Genomics">
        <title>Datura genome reveals duplications of psychoactive alkaloid biosynthetic genes and high mutation rate following tissue culture.</title>
        <authorList>
            <person name="Rajewski A."/>
            <person name="Carter-House D."/>
            <person name="Stajich J."/>
            <person name="Litt A."/>
        </authorList>
    </citation>
    <scope>NUCLEOTIDE SEQUENCE [LARGE SCALE GENOMIC DNA]</scope>
    <source>
        <strain evidence="2">AR-01</strain>
    </source>
</reference>
<keyword evidence="3" id="KW-1185">Reference proteome</keyword>
<dbReference type="Proteomes" id="UP000823775">
    <property type="component" value="Unassembled WGS sequence"/>
</dbReference>
<comment type="caution">
    <text evidence="2">The sequence shown here is derived from an EMBL/GenBank/DDBJ whole genome shotgun (WGS) entry which is preliminary data.</text>
</comment>
<keyword evidence="1" id="KW-0472">Membrane</keyword>
<protein>
    <submittedName>
        <fullName evidence="2">Uncharacterized protein</fullName>
    </submittedName>
</protein>
<evidence type="ECO:0000256" key="1">
    <source>
        <dbReference type="SAM" id="Phobius"/>
    </source>
</evidence>
<sequence>MSILAEGKKYMEQCCLLFRIFESTAAGHFLRVRNFLKQGLSFSQLEIVLAKALLSIPKWMELSYMPLGSTSLVINLFCGGSLCLTIVIMAENHEPLFFWTTGEVTSLLH</sequence>
<keyword evidence="1" id="KW-1133">Transmembrane helix</keyword>
<evidence type="ECO:0000313" key="3">
    <source>
        <dbReference type="Proteomes" id="UP000823775"/>
    </source>
</evidence>
<keyword evidence="1" id="KW-0812">Transmembrane</keyword>
<dbReference type="EMBL" id="JACEIK010001222">
    <property type="protein sequence ID" value="MCD7467349.1"/>
    <property type="molecule type" value="Genomic_DNA"/>
</dbReference>
<evidence type="ECO:0000313" key="2">
    <source>
        <dbReference type="EMBL" id="MCD7467349.1"/>
    </source>
</evidence>
<accession>A0ABS8T9U0</accession>
<feature type="transmembrane region" description="Helical" evidence="1">
    <location>
        <begin position="67"/>
        <end position="90"/>
    </location>
</feature>
<name>A0ABS8T9U0_DATST</name>
<organism evidence="2 3">
    <name type="scientific">Datura stramonium</name>
    <name type="common">Jimsonweed</name>
    <name type="synonym">Common thornapple</name>
    <dbReference type="NCBI Taxonomy" id="4076"/>
    <lineage>
        <taxon>Eukaryota</taxon>
        <taxon>Viridiplantae</taxon>
        <taxon>Streptophyta</taxon>
        <taxon>Embryophyta</taxon>
        <taxon>Tracheophyta</taxon>
        <taxon>Spermatophyta</taxon>
        <taxon>Magnoliopsida</taxon>
        <taxon>eudicotyledons</taxon>
        <taxon>Gunneridae</taxon>
        <taxon>Pentapetalae</taxon>
        <taxon>asterids</taxon>
        <taxon>lamiids</taxon>
        <taxon>Solanales</taxon>
        <taxon>Solanaceae</taxon>
        <taxon>Solanoideae</taxon>
        <taxon>Datureae</taxon>
        <taxon>Datura</taxon>
    </lineage>
</organism>
<gene>
    <name evidence="2" type="ORF">HAX54_004756</name>
</gene>